<dbReference type="KEGG" id="chrb:DK843_02590"/>
<feature type="transmembrane region" description="Helical" evidence="4">
    <location>
        <begin position="303"/>
        <end position="324"/>
    </location>
</feature>
<evidence type="ECO:0000313" key="7">
    <source>
        <dbReference type="Proteomes" id="UP000252038"/>
    </source>
</evidence>
<keyword evidence="3 4" id="KW-0472">Membrane</keyword>
<dbReference type="PANTHER" id="PTHR23542">
    <property type="match status" value="1"/>
</dbReference>
<dbReference type="InterPro" id="IPR011701">
    <property type="entry name" value="MFS"/>
</dbReference>
<dbReference type="EMBL" id="CP029554">
    <property type="protein sequence ID" value="AXE33298.1"/>
    <property type="molecule type" value="Genomic_DNA"/>
</dbReference>
<dbReference type="RefSeq" id="WP_114072459.1">
    <property type="nucleotide sequence ID" value="NZ_CP029554.1"/>
</dbReference>
<dbReference type="InterPro" id="IPR020846">
    <property type="entry name" value="MFS_dom"/>
</dbReference>
<dbReference type="Proteomes" id="UP000252038">
    <property type="component" value="Chromosome"/>
</dbReference>
<evidence type="ECO:0000259" key="5">
    <source>
        <dbReference type="PROSITE" id="PS50850"/>
    </source>
</evidence>
<dbReference type="Gene3D" id="1.20.1250.20">
    <property type="entry name" value="MFS general substrate transporter like domains"/>
    <property type="match status" value="2"/>
</dbReference>
<feature type="transmembrane region" description="Helical" evidence="4">
    <location>
        <begin position="46"/>
        <end position="67"/>
    </location>
</feature>
<keyword evidence="2 4" id="KW-1133">Transmembrane helix</keyword>
<feature type="transmembrane region" description="Helical" evidence="4">
    <location>
        <begin position="278"/>
        <end position="297"/>
    </location>
</feature>
<gene>
    <name evidence="6" type="ORF">DK843_02590</name>
</gene>
<feature type="transmembrane region" description="Helical" evidence="4">
    <location>
        <begin position="79"/>
        <end position="98"/>
    </location>
</feature>
<feature type="transmembrane region" description="Helical" evidence="4">
    <location>
        <begin position="16"/>
        <end position="39"/>
    </location>
</feature>
<organism evidence="6 7">
    <name type="scientific">Chromobacterium phragmitis</name>
    <dbReference type="NCBI Taxonomy" id="2202141"/>
    <lineage>
        <taxon>Bacteria</taxon>
        <taxon>Pseudomonadati</taxon>
        <taxon>Pseudomonadota</taxon>
        <taxon>Betaproteobacteria</taxon>
        <taxon>Neisseriales</taxon>
        <taxon>Chromobacteriaceae</taxon>
        <taxon>Chromobacterium</taxon>
    </lineage>
</organism>
<feature type="transmembrane region" description="Helical" evidence="4">
    <location>
        <begin position="365"/>
        <end position="386"/>
    </location>
</feature>
<evidence type="ECO:0000256" key="1">
    <source>
        <dbReference type="ARBA" id="ARBA00022692"/>
    </source>
</evidence>
<dbReference type="GO" id="GO:0022857">
    <property type="term" value="F:transmembrane transporter activity"/>
    <property type="evidence" value="ECO:0007669"/>
    <property type="project" value="InterPro"/>
</dbReference>
<evidence type="ECO:0000256" key="4">
    <source>
        <dbReference type="SAM" id="Phobius"/>
    </source>
</evidence>
<name>A0A344UDF0_9NEIS</name>
<evidence type="ECO:0000313" key="6">
    <source>
        <dbReference type="EMBL" id="AXE33298.1"/>
    </source>
</evidence>
<dbReference type="InterPro" id="IPR036259">
    <property type="entry name" value="MFS_trans_sf"/>
</dbReference>
<feature type="domain" description="Major facilitator superfamily (MFS) profile" evidence="5">
    <location>
        <begin position="213"/>
        <end position="401"/>
    </location>
</feature>
<proteinExistence type="predicted"/>
<protein>
    <submittedName>
        <fullName evidence="6">MFS transporter</fullName>
    </submittedName>
</protein>
<dbReference type="PANTHER" id="PTHR23542:SF1">
    <property type="entry name" value="MAJOR FACILITATOR SUPERFAMILY (MFS) PROFILE DOMAIN-CONTAINING PROTEIN"/>
    <property type="match status" value="1"/>
</dbReference>
<feature type="transmembrane region" description="Helical" evidence="4">
    <location>
        <begin position="171"/>
        <end position="189"/>
    </location>
</feature>
<keyword evidence="1 4" id="KW-0812">Transmembrane</keyword>
<feature type="transmembrane region" description="Helical" evidence="4">
    <location>
        <begin position="105"/>
        <end position="124"/>
    </location>
</feature>
<accession>A0A344UDF0</accession>
<feature type="transmembrane region" description="Helical" evidence="4">
    <location>
        <begin position="336"/>
        <end position="359"/>
    </location>
</feature>
<reference evidence="6 7" key="1">
    <citation type="submission" date="2018-05" db="EMBL/GenBank/DDBJ databases">
        <title>Genome sequencing, assembly and analysis of the novel insecticidal bacterium, Chromobacterium phragmitis.</title>
        <authorList>
            <person name="Sparks M.E."/>
            <person name="Blackburn M.B."/>
            <person name="Gundersen-Rindal D.E."/>
        </authorList>
    </citation>
    <scope>NUCLEOTIDE SEQUENCE [LARGE SCALE GENOMIC DNA]</scope>
    <source>
        <strain evidence="6">IIBBL 274-1</strain>
    </source>
</reference>
<evidence type="ECO:0000256" key="3">
    <source>
        <dbReference type="ARBA" id="ARBA00023136"/>
    </source>
</evidence>
<dbReference type="AlphaFoldDB" id="A0A344UDF0"/>
<sequence>MSNPYLQLFQAPGTRGFALAGLIARMPISMTGIGIITMLSQLRGSYGLAGAVAATFAFCCAIMAPQVSRLVDKHGQGKILPPAAAISVAGMAALLICVWQDAPDWSLFACAVLAGFMPSMPAMVRARWTEVYRGQPLLQTAYALETVLDEVCFIIGPPISVGLSVALFPQAGPLVAMLLLAVGVAAFILQKGSEPSIHAATHHENNSVIRYAEVRILTLLLIAMGVIVGTVDVVSVAFAQNQGLPAAASIVLSVYAIGSCAAGLLFGAVKISTPLQKLFLYCGAATALATLPMLLAWNIATLAVAVGIAGLFFAPSMIVAMGLVESAVPSAKLTEGLTWLITGLGIGVSIGAAASGWVVDIAGARTGFLVALAAGAAVLLISLYGYGVLRRKQMPVPALSA</sequence>
<dbReference type="PROSITE" id="PS50850">
    <property type="entry name" value="MFS"/>
    <property type="match status" value="1"/>
</dbReference>
<feature type="transmembrane region" description="Helical" evidence="4">
    <location>
        <begin position="244"/>
        <end position="266"/>
    </location>
</feature>
<evidence type="ECO:0000256" key="2">
    <source>
        <dbReference type="ARBA" id="ARBA00022989"/>
    </source>
</evidence>
<dbReference type="SUPFAM" id="SSF103473">
    <property type="entry name" value="MFS general substrate transporter"/>
    <property type="match status" value="1"/>
</dbReference>
<feature type="transmembrane region" description="Helical" evidence="4">
    <location>
        <begin position="216"/>
        <end position="238"/>
    </location>
</feature>
<dbReference type="Pfam" id="PF07690">
    <property type="entry name" value="MFS_1"/>
    <property type="match status" value="1"/>
</dbReference>